<organism evidence="1 2">
    <name type="scientific">Candidatus Accumulibacter adjunctus</name>
    <dbReference type="NCBI Taxonomy" id="1454001"/>
    <lineage>
        <taxon>Bacteria</taxon>
        <taxon>Pseudomonadati</taxon>
        <taxon>Pseudomonadota</taxon>
        <taxon>Betaproteobacteria</taxon>
        <taxon>Candidatus Accumulibacter</taxon>
    </lineage>
</organism>
<evidence type="ECO:0000313" key="1">
    <source>
        <dbReference type="EMBL" id="EXI66320.1"/>
    </source>
</evidence>
<dbReference type="STRING" id="1454001.AW08_02676"/>
<name>A0A011NPC7_9PROT</name>
<gene>
    <name evidence="1" type="ORF">AW08_02676</name>
</gene>
<evidence type="ECO:0000313" key="2">
    <source>
        <dbReference type="Proteomes" id="UP000020218"/>
    </source>
</evidence>
<proteinExistence type="predicted"/>
<comment type="caution">
    <text evidence="1">The sequence shown here is derived from an EMBL/GenBank/DDBJ whole genome shotgun (WGS) entry which is preliminary data.</text>
</comment>
<protein>
    <submittedName>
        <fullName evidence="1">Uncharacterized protein</fullName>
    </submittedName>
</protein>
<dbReference type="Proteomes" id="UP000020218">
    <property type="component" value="Unassembled WGS sequence"/>
</dbReference>
<reference evidence="1" key="1">
    <citation type="submission" date="2014-02" db="EMBL/GenBank/DDBJ databases">
        <title>Expanding our view of genomic diversity in Candidatus Accumulibacter clades.</title>
        <authorList>
            <person name="Skennerton C.T."/>
            <person name="Barr J.J."/>
            <person name="Slater F.R."/>
            <person name="Bond P.L."/>
            <person name="Tyson G.W."/>
        </authorList>
    </citation>
    <scope>NUCLEOTIDE SEQUENCE [LARGE SCALE GENOMIC DNA]</scope>
</reference>
<sequence>MQAPHPLGIAIGEVIVDGDDVHALAGQRVEVGSQRRDQRLALAGAHLGDLAIVQDHATNQLDIEMPHAESPLAGLADDGECLRQQSVQRLAVRHPLLEVCRPVTQRAVGQRRDPRLERVDPAHDLHVLLDQPIVAAAENLLE</sequence>
<dbReference type="EMBL" id="JFAX01000016">
    <property type="protein sequence ID" value="EXI66320.1"/>
    <property type="molecule type" value="Genomic_DNA"/>
</dbReference>
<dbReference type="AlphaFoldDB" id="A0A011NPC7"/>
<keyword evidence="2" id="KW-1185">Reference proteome</keyword>
<accession>A0A011NPC7</accession>